<dbReference type="AlphaFoldDB" id="A0A0F9M2F3"/>
<proteinExistence type="predicted"/>
<feature type="transmembrane region" description="Helical" evidence="1">
    <location>
        <begin position="37"/>
        <end position="54"/>
    </location>
</feature>
<evidence type="ECO:0000313" key="2">
    <source>
        <dbReference type="EMBL" id="KKM63442.1"/>
    </source>
</evidence>
<sequence length="58" mass="6092">MTLKSADVYGRSLVRDAPPGDLQVASGDVGLPGVEPVVVFLGFIMALVALRLAYEMGE</sequence>
<evidence type="ECO:0000256" key="1">
    <source>
        <dbReference type="SAM" id="Phobius"/>
    </source>
</evidence>
<keyword evidence="1" id="KW-1133">Transmembrane helix</keyword>
<keyword evidence="1" id="KW-0472">Membrane</keyword>
<gene>
    <name evidence="2" type="ORF">LCGC14_1511370</name>
</gene>
<accession>A0A0F9M2F3</accession>
<organism evidence="2">
    <name type="scientific">marine sediment metagenome</name>
    <dbReference type="NCBI Taxonomy" id="412755"/>
    <lineage>
        <taxon>unclassified sequences</taxon>
        <taxon>metagenomes</taxon>
        <taxon>ecological metagenomes</taxon>
    </lineage>
</organism>
<name>A0A0F9M2F3_9ZZZZ</name>
<keyword evidence="1" id="KW-0812">Transmembrane</keyword>
<dbReference type="EMBL" id="LAZR01011096">
    <property type="protein sequence ID" value="KKM63442.1"/>
    <property type="molecule type" value="Genomic_DNA"/>
</dbReference>
<comment type="caution">
    <text evidence="2">The sequence shown here is derived from an EMBL/GenBank/DDBJ whole genome shotgun (WGS) entry which is preliminary data.</text>
</comment>
<reference evidence="2" key="1">
    <citation type="journal article" date="2015" name="Nature">
        <title>Complex archaea that bridge the gap between prokaryotes and eukaryotes.</title>
        <authorList>
            <person name="Spang A."/>
            <person name="Saw J.H."/>
            <person name="Jorgensen S.L."/>
            <person name="Zaremba-Niedzwiedzka K."/>
            <person name="Martijn J."/>
            <person name="Lind A.E."/>
            <person name="van Eijk R."/>
            <person name="Schleper C."/>
            <person name="Guy L."/>
            <person name="Ettema T.J."/>
        </authorList>
    </citation>
    <scope>NUCLEOTIDE SEQUENCE</scope>
</reference>
<protein>
    <submittedName>
        <fullName evidence="2">Uncharacterized protein</fullName>
    </submittedName>
</protein>